<dbReference type="InterPro" id="IPR005294">
    <property type="entry name" value="ATP_synth_F1_asu"/>
</dbReference>
<dbReference type="PROSITE" id="PS00152">
    <property type="entry name" value="ATPASE_ALPHA_BETA"/>
    <property type="match status" value="1"/>
</dbReference>
<dbReference type="GO" id="GO:0005524">
    <property type="term" value="F:ATP binding"/>
    <property type="evidence" value="ECO:0007669"/>
    <property type="project" value="UniProtKB-UniRule"/>
</dbReference>
<dbReference type="GO" id="GO:0045259">
    <property type="term" value="C:proton-transporting ATP synthase complex"/>
    <property type="evidence" value="ECO:0007669"/>
    <property type="project" value="UniProtKB-KW"/>
</dbReference>
<dbReference type="InterPro" id="IPR004100">
    <property type="entry name" value="ATPase_F1/V1/A1_a/bsu_N"/>
</dbReference>
<comment type="subcellular location">
    <subcellularLocation>
        <location evidence="12">Cell membrane</location>
        <topology evidence="12">Peripheral membrane protein</topology>
    </subcellularLocation>
    <subcellularLocation>
        <location evidence="1">Membrane</location>
    </subcellularLocation>
</comment>
<dbReference type="Gene3D" id="2.40.30.20">
    <property type="match status" value="1"/>
</dbReference>
<evidence type="ECO:0000256" key="11">
    <source>
        <dbReference type="ARBA" id="ARBA00023310"/>
    </source>
</evidence>
<feature type="binding site" evidence="12">
    <location>
        <begin position="174"/>
        <end position="181"/>
    </location>
    <ligand>
        <name>ATP</name>
        <dbReference type="ChEBI" id="CHEBI:30616"/>
    </ligand>
</feature>
<comment type="function">
    <text evidence="12">Produces ATP from ADP in the presence of a proton gradient across the membrane. The alpha chain is a regulatory subunit.</text>
</comment>
<feature type="domain" description="ATP synthase alpha subunit C-terminal" evidence="14">
    <location>
        <begin position="384"/>
        <end position="507"/>
    </location>
</feature>
<evidence type="ECO:0000256" key="8">
    <source>
        <dbReference type="ARBA" id="ARBA00023065"/>
    </source>
</evidence>
<dbReference type="InterPro" id="IPR027417">
    <property type="entry name" value="P-loop_NTPase"/>
</dbReference>
<keyword evidence="7 12" id="KW-1278">Translocase</keyword>
<keyword evidence="6 12" id="KW-0067">ATP-binding</keyword>
<evidence type="ECO:0000256" key="9">
    <source>
        <dbReference type="ARBA" id="ARBA00023136"/>
    </source>
</evidence>
<accession>A0AAD1KNR6</accession>
<gene>
    <name evidence="12 16" type="primary">atpA</name>
    <name evidence="16" type="ORF">KB1_10280</name>
</gene>
<dbReference type="InterPro" id="IPR038376">
    <property type="entry name" value="ATP_synth_asu_C_sf"/>
</dbReference>
<dbReference type="GO" id="GO:0005886">
    <property type="term" value="C:plasma membrane"/>
    <property type="evidence" value="ECO:0007669"/>
    <property type="project" value="UniProtKB-SubCell"/>
</dbReference>
<dbReference type="PANTHER" id="PTHR48082">
    <property type="entry name" value="ATP SYNTHASE SUBUNIT ALPHA, MITOCHONDRIAL"/>
    <property type="match status" value="1"/>
</dbReference>
<dbReference type="SUPFAM" id="SSF50615">
    <property type="entry name" value="N-terminal domain of alpha and beta subunits of F1 ATP synthase"/>
    <property type="match status" value="1"/>
</dbReference>
<dbReference type="Pfam" id="PF02874">
    <property type="entry name" value="ATP-synt_ab_N"/>
    <property type="match status" value="1"/>
</dbReference>
<dbReference type="SUPFAM" id="SSF47917">
    <property type="entry name" value="C-terminal domain of alpha and beta subunits of F1 ATP synthase"/>
    <property type="match status" value="1"/>
</dbReference>
<dbReference type="NCBIfam" id="NF009884">
    <property type="entry name" value="PRK13343.1"/>
    <property type="match status" value="1"/>
</dbReference>
<name>A0AAD1KNR6_9ACTN</name>
<dbReference type="InterPro" id="IPR000194">
    <property type="entry name" value="ATPase_F1/V1/A1_a/bsu_nucl-bd"/>
</dbReference>
<dbReference type="Gene3D" id="3.40.50.300">
    <property type="entry name" value="P-loop containing nucleotide triphosphate hydrolases"/>
    <property type="match status" value="1"/>
</dbReference>
<evidence type="ECO:0000256" key="5">
    <source>
        <dbReference type="ARBA" id="ARBA00022741"/>
    </source>
</evidence>
<keyword evidence="10 12" id="KW-0139">CF(1)</keyword>
<dbReference type="RefSeq" id="WP_221265164.1">
    <property type="nucleotide sequence ID" value="NZ_AP024747.1"/>
</dbReference>
<keyword evidence="3 12" id="KW-0813">Transport</keyword>
<dbReference type="HAMAP" id="MF_01346">
    <property type="entry name" value="ATP_synth_alpha_bact"/>
    <property type="match status" value="1"/>
</dbReference>
<evidence type="ECO:0000256" key="12">
    <source>
        <dbReference type="HAMAP-Rule" id="MF_01346"/>
    </source>
</evidence>
<comment type="similarity">
    <text evidence="2 12">Belongs to the ATPase alpha/beta chains family.</text>
</comment>
<dbReference type="InterPro" id="IPR020003">
    <property type="entry name" value="ATPase_a/bsu_AS"/>
</dbReference>
<dbReference type="CDD" id="cd18113">
    <property type="entry name" value="ATP-synt_F1_alpha_C"/>
    <property type="match status" value="1"/>
</dbReference>
<dbReference type="Pfam" id="PF00306">
    <property type="entry name" value="ATP-synt_ab_C"/>
    <property type="match status" value="1"/>
</dbReference>
<dbReference type="Proteomes" id="UP000825072">
    <property type="component" value="Chromosome 1"/>
</dbReference>
<dbReference type="NCBIfam" id="TIGR00962">
    <property type="entry name" value="atpA"/>
    <property type="match status" value="1"/>
</dbReference>
<dbReference type="CDD" id="cd01132">
    <property type="entry name" value="F1-ATPase_alpha_CD"/>
    <property type="match status" value="1"/>
</dbReference>
<dbReference type="PANTHER" id="PTHR48082:SF2">
    <property type="entry name" value="ATP SYNTHASE SUBUNIT ALPHA, MITOCHONDRIAL"/>
    <property type="match status" value="1"/>
</dbReference>
<feature type="domain" description="ATPase F1/V1/A1 complex alpha/beta subunit N-terminal" evidence="15">
    <location>
        <begin position="30"/>
        <end position="96"/>
    </location>
</feature>
<proteinExistence type="inferred from homology"/>
<dbReference type="InterPro" id="IPR033732">
    <property type="entry name" value="ATP_synth_F1_a_nt-bd_dom"/>
</dbReference>
<dbReference type="CDD" id="cd18116">
    <property type="entry name" value="ATP-synt_F1_alpha_N"/>
    <property type="match status" value="1"/>
</dbReference>
<evidence type="ECO:0000256" key="3">
    <source>
        <dbReference type="ARBA" id="ARBA00022448"/>
    </source>
</evidence>
<feature type="site" description="Required for activity" evidence="12">
    <location>
        <position position="375"/>
    </location>
</feature>
<feature type="domain" description="ATPase F1/V1/A1 complex alpha/beta subunit nucleotide-binding" evidence="13">
    <location>
        <begin position="154"/>
        <end position="377"/>
    </location>
</feature>
<keyword evidence="4 12" id="KW-1003">Cell membrane</keyword>
<reference evidence="16" key="1">
    <citation type="submission" date="2021-06" db="EMBL/GenBank/DDBJ databases">
        <title>Genome sequence of Cutibacterium modestum strain KB17-24694.</title>
        <authorList>
            <person name="Dekio I."/>
            <person name="Asahina A."/>
            <person name="Nishida M."/>
        </authorList>
    </citation>
    <scope>NUCLEOTIDE SEQUENCE</scope>
    <source>
        <strain evidence="16">KB17-24694</strain>
    </source>
</reference>
<dbReference type="EC" id="7.1.2.2" evidence="12"/>
<evidence type="ECO:0000256" key="10">
    <source>
        <dbReference type="ARBA" id="ARBA00023196"/>
    </source>
</evidence>
<organism evidence="16 17">
    <name type="scientific">Cutibacterium modestum</name>
    <dbReference type="NCBI Taxonomy" id="2559073"/>
    <lineage>
        <taxon>Bacteria</taxon>
        <taxon>Bacillati</taxon>
        <taxon>Actinomycetota</taxon>
        <taxon>Actinomycetes</taxon>
        <taxon>Propionibacteriales</taxon>
        <taxon>Propionibacteriaceae</taxon>
        <taxon>Cutibacterium</taxon>
    </lineage>
</organism>
<keyword evidence="9 12" id="KW-0472">Membrane</keyword>
<dbReference type="FunFam" id="1.20.150.20:FF:000001">
    <property type="entry name" value="ATP synthase subunit alpha"/>
    <property type="match status" value="1"/>
</dbReference>
<dbReference type="EMBL" id="AP024747">
    <property type="protein sequence ID" value="BCY25038.1"/>
    <property type="molecule type" value="Genomic_DNA"/>
</dbReference>
<dbReference type="GO" id="GO:0043531">
    <property type="term" value="F:ADP binding"/>
    <property type="evidence" value="ECO:0007669"/>
    <property type="project" value="TreeGrafter"/>
</dbReference>
<evidence type="ECO:0000259" key="14">
    <source>
        <dbReference type="Pfam" id="PF00306"/>
    </source>
</evidence>
<dbReference type="InterPro" id="IPR036121">
    <property type="entry name" value="ATPase_F1/V1/A1_a/bsu_N_sf"/>
</dbReference>
<keyword evidence="8 12" id="KW-0406">Ion transport</keyword>
<evidence type="ECO:0000259" key="15">
    <source>
        <dbReference type="Pfam" id="PF02874"/>
    </source>
</evidence>
<dbReference type="InterPro" id="IPR000793">
    <property type="entry name" value="ATP_synth_asu_C"/>
</dbReference>
<dbReference type="AlphaFoldDB" id="A0AAD1KNR6"/>
<dbReference type="SUPFAM" id="SSF52540">
    <property type="entry name" value="P-loop containing nucleoside triphosphate hydrolases"/>
    <property type="match status" value="1"/>
</dbReference>
<evidence type="ECO:0000256" key="2">
    <source>
        <dbReference type="ARBA" id="ARBA00008936"/>
    </source>
</evidence>
<dbReference type="Pfam" id="PF00006">
    <property type="entry name" value="ATP-synt_ab"/>
    <property type="match status" value="1"/>
</dbReference>
<dbReference type="InterPro" id="IPR023366">
    <property type="entry name" value="ATP_synth_asu-like_sf"/>
</dbReference>
<dbReference type="Gene3D" id="1.20.150.20">
    <property type="entry name" value="ATP synthase alpha/beta chain, C-terminal domain"/>
    <property type="match status" value="1"/>
</dbReference>
<evidence type="ECO:0000256" key="1">
    <source>
        <dbReference type="ARBA" id="ARBA00004370"/>
    </source>
</evidence>
<sequence length="545" mass="59013">MAELTIRPEEIRDALDNFVQNYEPETAVREEVGTVVTSGDGIAHVEGLPSAMANELLRFENGTMGIALNLEERQIGVVVLGDSDGIDEGSTVRGTGEVLSVPVSEGYLGRVVDAMGSPVDGLGEIKGIEGRRALEIQAAGVMDRQEVREPLQTGLKAIDSMIPIGRGQRQLIIGDRKTGKTAIAIDTIINQKGNWESGDPKKQVRCIYVAIGQKGSTVAEVKGALEKAGAMEYTTIVHAPASDPAGFKYIAPYAGSAIGQHWMYQGKHVLIIFDDLTKQAEAYRAMSLLLRRPPGREAYPGDVFYLHSRLLERCAKLSDDLGGGSMTGLPIIETKANDVSAFIPTNVISITDGQIFLQSDLFNANQRPAVDVGISVSRVGGAAQIKAMKSVAGTLKISLAQYRDMQAFAMFASDLDDTSRRQLDRGARLMELLKQGQFSPYPVEEQVISVWGGTTGKFDDVPVDDVLRFEGDVLEHLRSHSNVLTTIRETGKFEDDAKDTVAASFEEVKKGFKTSDGKLLAGHEEFSPMADENIDQAKIVRAKKG</sequence>
<keyword evidence="12" id="KW-0375">Hydrogen ion transport</keyword>
<comment type="catalytic activity">
    <reaction evidence="12">
        <text>ATP + H2O + 4 H(+)(in) = ADP + phosphate + 5 H(+)(out)</text>
        <dbReference type="Rhea" id="RHEA:57720"/>
        <dbReference type="ChEBI" id="CHEBI:15377"/>
        <dbReference type="ChEBI" id="CHEBI:15378"/>
        <dbReference type="ChEBI" id="CHEBI:30616"/>
        <dbReference type="ChEBI" id="CHEBI:43474"/>
        <dbReference type="ChEBI" id="CHEBI:456216"/>
        <dbReference type="EC" id="7.1.2.2"/>
    </reaction>
</comment>
<dbReference type="FunFam" id="3.40.50.300:FF:000002">
    <property type="entry name" value="ATP synthase subunit alpha"/>
    <property type="match status" value="1"/>
</dbReference>
<keyword evidence="5 12" id="KW-0547">Nucleotide-binding</keyword>
<evidence type="ECO:0000313" key="17">
    <source>
        <dbReference type="Proteomes" id="UP000825072"/>
    </source>
</evidence>
<protein>
    <recommendedName>
        <fullName evidence="12">ATP synthase subunit alpha</fullName>
        <ecNumber evidence="12">7.1.2.2</ecNumber>
    </recommendedName>
    <alternativeName>
        <fullName evidence="12">ATP synthase F1 sector subunit alpha</fullName>
    </alternativeName>
    <alternativeName>
        <fullName evidence="12">F-ATPase subunit alpha</fullName>
    </alternativeName>
</protein>
<evidence type="ECO:0000259" key="13">
    <source>
        <dbReference type="Pfam" id="PF00006"/>
    </source>
</evidence>
<dbReference type="GO" id="GO:0046933">
    <property type="term" value="F:proton-transporting ATP synthase activity, rotational mechanism"/>
    <property type="evidence" value="ECO:0007669"/>
    <property type="project" value="UniProtKB-UniRule"/>
</dbReference>
<keyword evidence="11 12" id="KW-0066">ATP synthesis</keyword>
<evidence type="ECO:0000313" key="16">
    <source>
        <dbReference type="EMBL" id="BCY25038.1"/>
    </source>
</evidence>
<evidence type="ECO:0000256" key="6">
    <source>
        <dbReference type="ARBA" id="ARBA00022840"/>
    </source>
</evidence>
<evidence type="ECO:0000256" key="4">
    <source>
        <dbReference type="ARBA" id="ARBA00022475"/>
    </source>
</evidence>
<evidence type="ECO:0000256" key="7">
    <source>
        <dbReference type="ARBA" id="ARBA00022967"/>
    </source>
</evidence>